<evidence type="ECO:0000313" key="3">
    <source>
        <dbReference type="WBParaSite" id="SMUV_0001103301-mRNA-1"/>
    </source>
</evidence>
<feature type="compositionally biased region" description="Basic residues" evidence="1">
    <location>
        <begin position="192"/>
        <end position="201"/>
    </location>
</feature>
<sequence length="214" mass="24653">MRKRKFASPFVSPTKHLIPGEKFSPAPKLFKPLYSITNILNDRVCSLARRKLIFDNEGVKQKDDLETGAKKFFHMKFPTMDLPDFVKEKELLMARTKNEMPLKSIIGKKRVLKGTMEDYIAPSKPVSNCSKMVRALERKINMSPRKLVLKQRLQESAKIAAERYTPKTPHREKRNDSECGNGDALPNSSKKPILKNKRKSTSVRTLEDYFNKTQ</sequence>
<proteinExistence type="predicted"/>
<organism evidence="2 3">
    <name type="scientific">Syphacia muris</name>
    <dbReference type="NCBI Taxonomy" id="451379"/>
    <lineage>
        <taxon>Eukaryota</taxon>
        <taxon>Metazoa</taxon>
        <taxon>Ecdysozoa</taxon>
        <taxon>Nematoda</taxon>
        <taxon>Chromadorea</taxon>
        <taxon>Rhabditida</taxon>
        <taxon>Spirurina</taxon>
        <taxon>Oxyuridomorpha</taxon>
        <taxon>Oxyuroidea</taxon>
        <taxon>Oxyuridae</taxon>
        <taxon>Syphacia</taxon>
    </lineage>
</organism>
<feature type="compositionally biased region" description="Basic and acidic residues" evidence="1">
    <location>
        <begin position="205"/>
        <end position="214"/>
    </location>
</feature>
<accession>A0A0N5B181</accession>
<reference evidence="3" key="1">
    <citation type="submission" date="2017-02" db="UniProtKB">
        <authorList>
            <consortium name="WormBaseParasite"/>
        </authorList>
    </citation>
    <scope>IDENTIFICATION</scope>
</reference>
<feature type="region of interest" description="Disordered" evidence="1">
    <location>
        <begin position="161"/>
        <end position="214"/>
    </location>
</feature>
<protein>
    <submittedName>
        <fullName evidence="3">TPX2_importin domain-containing protein</fullName>
    </submittedName>
</protein>
<dbReference type="WBParaSite" id="SMUV_0001103301-mRNA-1">
    <property type="protein sequence ID" value="SMUV_0001103301-mRNA-1"/>
    <property type="gene ID" value="SMUV_0001103301"/>
</dbReference>
<name>A0A0N5B181_9BILA</name>
<evidence type="ECO:0000256" key="1">
    <source>
        <dbReference type="SAM" id="MobiDB-lite"/>
    </source>
</evidence>
<keyword evidence="2" id="KW-1185">Reference proteome</keyword>
<evidence type="ECO:0000313" key="2">
    <source>
        <dbReference type="Proteomes" id="UP000046393"/>
    </source>
</evidence>
<dbReference type="AlphaFoldDB" id="A0A0N5B181"/>
<dbReference type="Proteomes" id="UP000046393">
    <property type="component" value="Unplaced"/>
</dbReference>